<evidence type="ECO:0000313" key="7">
    <source>
        <dbReference type="Proteomes" id="UP000242254"/>
    </source>
</evidence>
<dbReference type="Proteomes" id="UP000242254">
    <property type="component" value="Unassembled WGS sequence"/>
</dbReference>
<dbReference type="Pfam" id="PF00271">
    <property type="entry name" value="Helicase_C"/>
    <property type="match status" value="1"/>
</dbReference>
<dbReference type="STRING" id="1340429.A0A2G4SSK5"/>
<dbReference type="SUPFAM" id="SSF52540">
    <property type="entry name" value="P-loop containing nucleoside triphosphate hydrolases"/>
    <property type="match status" value="2"/>
</dbReference>
<keyword evidence="3" id="KW-0067">ATP-binding</keyword>
<evidence type="ECO:0000256" key="2">
    <source>
        <dbReference type="ARBA" id="ARBA00022801"/>
    </source>
</evidence>
<dbReference type="GO" id="GO:0006281">
    <property type="term" value="P:DNA repair"/>
    <property type="evidence" value="ECO:0007669"/>
    <property type="project" value="TreeGrafter"/>
</dbReference>
<sequence>MSIRLGYVDIQLTTPASSEARNACDISMMRANSQDQQKLNLISKLASTGVINTVGCLFKQSLCSILIQLVLDQTLQSSDINRLLNLLPFINRNSQPDESFISVFDSIIESSLLSIFLRLPSPSIDPQLSQSSNHDVAYFLYNLSPHLPGMKTTLYQYQKNSLQKMLERELVPKQVDKPEVIQFKAIDGSTIYLNQYTGALSSKPDRMTDLFGGIICEDMGTGKTCLCLAAVMATKDLLYPFSSINTDCFIKTNLKKHQPHTLKAIAAEQLLSSGINWNAISDRLPEDVVEWFQAYPLHYEWVDIPLHFNFERSRRREPQFTRLVVYVSNATLIIVPDNLIDQWTGEIYKHVQDGKVHFTVYDQLKQVIKPPLELLDLDLVIISQSRFAHENQQGGLDFRSTVCQCPYIGSTRERACICAVTEYPKQYVSPLLQIHWKRVIVDEGHRLSNENKLAELSRKLFCNAKWVCTGTPTHNLTDTTLSRKDLNEADDLDRLGKLFGQALGMEPFKDSKKLWHRMVTRPFLSRKPWGMRRLIDILERTMIRTQRQDIEKEVSLPPLHQDIVFLDFDYYQWLTHNCQIAMIALNAILSKREGPDYLFSSKNYKSLRETVHNLWQSCLWHSVSPGLIEAAYNNCLEKCHDVEQGKEDYGQENEDLKSIRAILHEAVSCEMFMQIMTSHFPALIVQGLPHVFKEHWGLLKGSAGAYTHIGSSLPWEDGPCVVQEDKLIDILEMLSSMKSSDMQHLFYYDGAQLRTIDPNKSEQQTESQEAWTFYTRHALSDARILGATSSKLNYLVNQVVKYQPTEKCIIFAQHHNEMVEIYWLLTHLAKIRVLIYHESKMSNSQRSQIIMTFNTSENANVIIMPVRKAAYGIDLSSATRIFFVSPVWQTAMEQQAIKRAHRIGQTRPVYVETLVIRNTIEHELLKRREQVEENSQDFFTDSKLKHILNHARFAQRPKHEHDIAIPLLHPIYLLPSERKRIVPDKKEDIEKPSSDTVDIEGHEEIKKVKSKGTPPPEKKRKTVRFSD</sequence>
<dbReference type="GO" id="GO:0005524">
    <property type="term" value="F:ATP binding"/>
    <property type="evidence" value="ECO:0007669"/>
    <property type="project" value="UniProtKB-KW"/>
</dbReference>
<dbReference type="SMART" id="SM00487">
    <property type="entry name" value="DEXDc"/>
    <property type="match status" value="1"/>
</dbReference>
<dbReference type="Gene3D" id="3.40.50.300">
    <property type="entry name" value="P-loop containing nucleotide triphosphate hydrolases"/>
    <property type="match status" value="2"/>
</dbReference>
<feature type="compositionally biased region" description="Basic residues" evidence="4">
    <location>
        <begin position="1018"/>
        <end position="1027"/>
    </location>
</feature>
<name>A0A2G4SSK5_RHIZD</name>
<dbReference type="SMART" id="SM00490">
    <property type="entry name" value="HELICc"/>
    <property type="match status" value="1"/>
</dbReference>
<protein>
    <recommendedName>
        <fullName evidence="5">Helicase C-terminal domain-containing protein</fullName>
    </recommendedName>
</protein>
<keyword evidence="7" id="KW-1185">Reference proteome</keyword>
<feature type="domain" description="Helicase C-terminal" evidence="5">
    <location>
        <begin position="795"/>
        <end position="951"/>
    </location>
</feature>
<dbReference type="Pfam" id="PF00176">
    <property type="entry name" value="SNF2-rel_dom"/>
    <property type="match status" value="1"/>
</dbReference>
<feature type="compositionally biased region" description="Basic and acidic residues" evidence="4">
    <location>
        <begin position="982"/>
        <end position="1007"/>
    </location>
</feature>
<organism evidence="6 7">
    <name type="scientific">Rhizopus microsporus ATCC 52813</name>
    <dbReference type="NCBI Taxonomy" id="1340429"/>
    <lineage>
        <taxon>Eukaryota</taxon>
        <taxon>Fungi</taxon>
        <taxon>Fungi incertae sedis</taxon>
        <taxon>Mucoromycota</taxon>
        <taxon>Mucoromycotina</taxon>
        <taxon>Mucoromycetes</taxon>
        <taxon>Mucorales</taxon>
        <taxon>Mucorineae</taxon>
        <taxon>Rhizopodaceae</taxon>
        <taxon>Rhizopus</taxon>
    </lineage>
</organism>
<dbReference type="GO" id="GO:0005634">
    <property type="term" value="C:nucleus"/>
    <property type="evidence" value="ECO:0007669"/>
    <property type="project" value="TreeGrafter"/>
</dbReference>
<dbReference type="AlphaFoldDB" id="A0A2G4SSK5"/>
<keyword evidence="2" id="KW-0378">Hydrolase</keyword>
<dbReference type="PANTHER" id="PTHR45626">
    <property type="entry name" value="TRANSCRIPTION TERMINATION FACTOR 2-RELATED"/>
    <property type="match status" value="1"/>
</dbReference>
<dbReference type="PROSITE" id="PS51194">
    <property type="entry name" value="HELICASE_CTER"/>
    <property type="match status" value="1"/>
</dbReference>
<keyword evidence="1" id="KW-0547">Nucleotide-binding</keyword>
<dbReference type="InterPro" id="IPR049730">
    <property type="entry name" value="SNF2/RAD54-like_C"/>
</dbReference>
<proteinExistence type="predicted"/>
<gene>
    <name evidence="6" type="ORF">RHIMIDRAFT_238402</name>
</gene>
<evidence type="ECO:0000259" key="5">
    <source>
        <dbReference type="PROSITE" id="PS51194"/>
    </source>
</evidence>
<dbReference type="InterPro" id="IPR001650">
    <property type="entry name" value="Helicase_C-like"/>
</dbReference>
<reference evidence="6 7" key="1">
    <citation type="journal article" date="2016" name="Proc. Natl. Acad. Sci. U.S.A.">
        <title>Lipid metabolic changes in an early divergent fungus govern the establishment of a mutualistic symbiosis with endobacteria.</title>
        <authorList>
            <person name="Lastovetsky O.A."/>
            <person name="Gaspar M.L."/>
            <person name="Mondo S.J."/>
            <person name="LaButti K.M."/>
            <person name="Sandor L."/>
            <person name="Grigoriev I.V."/>
            <person name="Henry S.A."/>
            <person name="Pawlowska T.E."/>
        </authorList>
    </citation>
    <scope>NUCLEOTIDE SEQUENCE [LARGE SCALE GENOMIC DNA]</scope>
    <source>
        <strain evidence="6 7">ATCC 52813</strain>
    </source>
</reference>
<accession>A0A2G4SSK5</accession>
<dbReference type="GeneID" id="35439943"/>
<dbReference type="CDD" id="cd18793">
    <property type="entry name" value="SF2_C_SNF"/>
    <property type="match status" value="1"/>
</dbReference>
<evidence type="ECO:0000313" key="6">
    <source>
        <dbReference type="EMBL" id="PHZ11735.1"/>
    </source>
</evidence>
<dbReference type="GO" id="GO:0008094">
    <property type="term" value="F:ATP-dependent activity, acting on DNA"/>
    <property type="evidence" value="ECO:0007669"/>
    <property type="project" value="TreeGrafter"/>
</dbReference>
<dbReference type="InterPro" id="IPR014001">
    <property type="entry name" value="Helicase_ATP-bd"/>
</dbReference>
<evidence type="ECO:0000256" key="4">
    <source>
        <dbReference type="SAM" id="MobiDB-lite"/>
    </source>
</evidence>
<dbReference type="InterPro" id="IPR050628">
    <property type="entry name" value="SNF2_RAD54_helicase_TF"/>
</dbReference>
<dbReference type="PANTHER" id="PTHR45626:SF51">
    <property type="entry name" value="SNF2-RELATED DOMAIN-CONTAINING PROTEIN"/>
    <property type="match status" value="1"/>
</dbReference>
<dbReference type="RefSeq" id="XP_023465443.1">
    <property type="nucleotide sequence ID" value="XM_023608953.1"/>
</dbReference>
<dbReference type="EMBL" id="KZ303851">
    <property type="protein sequence ID" value="PHZ11735.1"/>
    <property type="molecule type" value="Genomic_DNA"/>
</dbReference>
<dbReference type="InterPro" id="IPR000330">
    <property type="entry name" value="SNF2_N"/>
</dbReference>
<feature type="region of interest" description="Disordered" evidence="4">
    <location>
        <begin position="982"/>
        <end position="1027"/>
    </location>
</feature>
<dbReference type="GO" id="GO:0016787">
    <property type="term" value="F:hydrolase activity"/>
    <property type="evidence" value="ECO:0007669"/>
    <property type="project" value="UniProtKB-KW"/>
</dbReference>
<dbReference type="InterPro" id="IPR027417">
    <property type="entry name" value="P-loop_NTPase"/>
</dbReference>
<evidence type="ECO:0000256" key="3">
    <source>
        <dbReference type="ARBA" id="ARBA00022840"/>
    </source>
</evidence>
<evidence type="ECO:0000256" key="1">
    <source>
        <dbReference type="ARBA" id="ARBA00022741"/>
    </source>
</evidence>